<evidence type="ECO:0000313" key="2">
    <source>
        <dbReference type="EMBL" id="GAB0203747.1"/>
    </source>
</evidence>
<accession>A0ABC9Y2B0</accession>
<comment type="caution">
    <text evidence="2">The sequence shown here is derived from an EMBL/GenBank/DDBJ whole genome shotgun (WGS) entry which is preliminary data.</text>
</comment>
<dbReference type="AlphaFoldDB" id="A0ABC9Y2B0"/>
<dbReference type="Pfam" id="PF00075">
    <property type="entry name" value="RNase_H"/>
    <property type="match status" value="1"/>
</dbReference>
<keyword evidence="3" id="KW-1185">Reference proteome</keyword>
<feature type="domain" description="RNase H type-1" evidence="1">
    <location>
        <begin position="53"/>
        <end position="116"/>
    </location>
</feature>
<evidence type="ECO:0000313" key="3">
    <source>
        <dbReference type="Proteomes" id="UP001623348"/>
    </source>
</evidence>
<dbReference type="Proteomes" id="UP001623348">
    <property type="component" value="Unassembled WGS sequence"/>
</dbReference>
<dbReference type="InterPro" id="IPR012337">
    <property type="entry name" value="RNaseH-like_sf"/>
</dbReference>
<dbReference type="InterPro" id="IPR036397">
    <property type="entry name" value="RNaseH_sf"/>
</dbReference>
<name>A0ABC9Y2B0_GRUJA</name>
<gene>
    <name evidence="2" type="ORF">GRJ2_002840300</name>
</gene>
<dbReference type="Gene3D" id="3.30.420.10">
    <property type="entry name" value="Ribonuclease H-like superfamily/Ribonuclease H"/>
    <property type="match status" value="1"/>
</dbReference>
<reference evidence="2 3" key="1">
    <citation type="submission" date="2024-06" db="EMBL/GenBank/DDBJ databases">
        <title>The draft genome of Grus japonensis, version 3.</title>
        <authorList>
            <person name="Nabeshima K."/>
            <person name="Suzuki S."/>
            <person name="Onuma M."/>
        </authorList>
    </citation>
    <scope>NUCLEOTIDE SEQUENCE [LARGE SCALE GENOMIC DNA]</scope>
    <source>
        <strain evidence="2 3">451A</strain>
    </source>
</reference>
<dbReference type="SUPFAM" id="SSF53098">
    <property type="entry name" value="Ribonuclease H-like"/>
    <property type="match status" value="1"/>
</dbReference>
<evidence type="ECO:0000259" key="1">
    <source>
        <dbReference type="Pfam" id="PF00075"/>
    </source>
</evidence>
<proteinExistence type="predicted"/>
<protein>
    <recommendedName>
        <fullName evidence="1">RNase H type-1 domain-containing protein</fullName>
    </recommendedName>
</protein>
<dbReference type="InterPro" id="IPR002156">
    <property type="entry name" value="RNaseH_domain"/>
</dbReference>
<organism evidence="2 3">
    <name type="scientific">Grus japonensis</name>
    <name type="common">Japanese crane</name>
    <name type="synonym">Red-crowned crane</name>
    <dbReference type="NCBI Taxonomy" id="30415"/>
    <lineage>
        <taxon>Eukaryota</taxon>
        <taxon>Metazoa</taxon>
        <taxon>Chordata</taxon>
        <taxon>Craniata</taxon>
        <taxon>Vertebrata</taxon>
        <taxon>Euteleostomi</taxon>
        <taxon>Archelosauria</taxon>
        <taxon>Archosauria</taxon>
        <taxon>Dinosauria</taxon>
        <taxon>Saurischia</taxon>
        <taxon>Theropoda</taxon>
        <taxon>Coelurosauria</taxon>
        <taxon>Aves</taxon>
        <taxon>Neognathae</taxon>
        <taxon>Neoaves</taxon>
        <taxon>Gruiformes</taxon>
        <taxon>Gruidae</taxon>
        <taxon>Grus</taxon>
    </lineage>
</organism>
<sequence>MPKRHHHIMSYQKMKGIMLRLLIDSVVLEETIGSGKLLYGVPHDKLLRPLKEKQWKKANWQHSGKPIWAAALWQDIAAWVENMAVKVRHVDAHMPKSSATEEHRNNEQVDKAAKTEVAQVDLDWEHKGELFVARWAHETSGHLGRDATYRWACDRGVDLTMKDIPLNCCNP</sequence>
<dbReference type="EMBL" id="BAAFJT010000040">
    <property type="protein sequence ID" value="GAB0203747.1"/>
    <property type="molecule type" value="Genomic_DNA"/>
</dbReference>